<dbReference type="OrthoDB" id="2519628at2759"/>
<dbReference type="AlphaFoldDB" id="A0A5C5G3W4"/>
<accession>A0A5C5G3W4</accession>
<dbReference type="Gene3D" id="2.10.220.10">
    <property type="entry name" value="Hormone Receptor, Insulin-like Growth Factor Receptor 1, Chain A, domain 2"/>
    <property type="match status" value="1"/>
</dbReference>
<dbReference type="Proteomes" id="UP000311382">
    <property type="component" value="Unassembled WGS sequence"/>
</dbReference>
<sequence>MRGAVLFIAFSALASLVASAPATMCATRQYLDPTTNTCKACPASMTACSSATVAITCQRGRYITPAKQCVSPTACPPNTFPDASTKSCKKCYAANAATCMDGGTASATSCLSGSCLSGGRCVYIARMGSYQYCSNGLVTSCGTGVLKCDSSGVTITCKLGYNLASGAKTCIKCPSSQIWNAQTEECDERCTLVATVKTDSSGAFESVKQRAQRFDASLNLCVDCDDPFAESCSSGGETESCISPFENRDGLCVAPCKGDETWNASSWQCELVCSDGHYETDPVDGSTYIVRARWPNYATSTCEYCWDLGAVTCENEPDSHMSINCIEDYFLSNDGQCLTW</sequence>
<gene>
    <name evidence="2" type="ORF">DMC30DRAFT_87144</name>
</gene>
<dbReference type="EMBL" id="SOZI01000017">
    <property type="protein sequence ID" value="TNY23004.1"/>
    <property type="molecule type" value="Genomic_DNA"/>
</dbReference>
<dbReference type="STRING" id="5288.A0A5C5G3W4"/>
<keyword evidence="3" id="KW-1185">Reference proteome</keyword>
<feature type="chain" id="PRO_5022781556" evidence="1">
    <location>
        <begin position="20"/>
        <end position="340"/>
    </location>
</feature>
<name>A0A5C5G3W4_9BASI</name>
<organism evidence="2 3">
    <name type="scientific">Rhodotorula diobovata</name>
    <dbReference type="NCBI Taxonomy" id="5288"/>
    <lineage>
        <taxon>Eukaryota</taxon>
        <taxon>Fungi</taxon>
        <taxon>Dikarya</taxon>
        <taxon>Basidiomycota</taxon>
        <taxon>Pucciniomycotina</taxon>
        <taxon>Microbotryomycetes</taxon>
        <taxon>Sporidiobolales</taxon>
        <taxon>Sporidiobolaceae</taxon>
        <taxon>Rhodotorula</taxon>
    </lineage>
</organism>
<keyword evidence="1" id="KW-0732">Signal</keyword>
<feature type="signal peptide" evidence="1">
    <location>
        <begin position="1"/>
        <end position="19"/>
    </location>
</feature>
<evidence type="ECO:0000313" key="2">
    <source>
        <dbReference type="EMBL" id="TNY23004.1"/>
    </source>
</evidence>
<proteinExistence type="predicted"/>
<reference evidence="2 3" key="1">
    <citation type="submission" date="2019-03" db="EMBL/GenBank/DDBJ databases">
        <title>Rhodosporidium diobovatum UCD-FST 08-225 genome sequencing, assembly, and annotation.</title>
        <authorList>
            <person name="Fakankun I.U."/>
            <person name="Fristensky B."/>
            <person name="Levin D.B."/>
        </authorList>
    </citation>
    <scope>NUCLEOTIDE SEQUENCE [LARGE SCALE GENOMIC DNA]</scope>
    <source>
        <strain evidence="2 3">UCD-FST 08-225</strain>
    </source>
</reference>
<evidence type="ECO:0000256" key="1">
    <source>
        <dbReference type="SAM" id="SignalP"/>
    </source>
</evidence>
<comment type="caution">
    <text evidence="2">The sequence shown here is derived from an EMBL/GenBank/DDBJ whole genome shotgun (WGS) entry which is preliminary data.</text>
</comment>
<dbReference type="SUPFAM" id="SSF57184">
    <property type="entry name" value="Growth factor receptor domain"/>
    <property type="match status" value="2"/>
</dbReference>
<dbReference type="InterPro" id="IPR009030">
    <property type="entry name" value="Growth_fac_rcpt_cys_sf"/>
</dbReference>
<protein>
    <submittedName>
        <fullName evidence="2">Uncharacterized protein</fullName>
    </submittedName>
</protein>
<evidence type="ECO:0000313" key="3">
    <source>
        <dbReference type="Proteomes" id="UP000311382"/>
    </source>
</evidence>